<accession>D4L9V9</accession>
<reference evidence="1" key="1">
    <citation type="submission" date="2010-03" db="EMBL/GenBank/DDBJ databases">
        <title>The genome sequence of Ruminococcus sp. 18P13.</title>
        <authorList>
            <consortium name="metaHIT consortium -- http://www.metahit.eu/"/>
            <person name="Pajon A."/>
            <person name="Turner K."/>
            <person name="Parkhill J."/>
            <person name="Bernalier A."/>
        </authorList>
    </citation>
    <scope>NUCLEOTIDE SEQUENCE [LARGE SCALE GENOMIC DNA]</scope>
    <source>
        <strain evidence="1">Type strain: 18P13</strain>
    </source>
</reference>
<dbReference type="OrthoDB" id="9796523at2"/>
<dbReference type="STRING" id="213810.RUM_01390"/>
<dbReference type="Proteomes" id="UP000007054">
    <property type="component" value="Chromosome"/>
</dbReference>
<dbReference type="RefSeq" id="WP_015557312.1">
    <property type="nucleotide sequence ID" value="NC_021039.1"/>
</dbReference>
<name>D4L9V9_RUMC1</name>
<dbReference type="Pfam" id="PF13707">
    <property type="entry name" value="RloB"/>
    <property type="match status" value="1"/>
</dbReference>
<dbReference type="BioCyc" id="RCHA213810:RUM_RS00670-MONOMER"/>
<dbReference type="GeneID" id="83154993"/>
<dbReference type="InterPro" id="IPR025591">
    <property type="entry name" value="RloB"/>
</dbReference>
<evidence type="ECO:0000313" key="1">
    <source>
        <dbReference type="EMBL" id="CBL16404.1"/>
    </source>
</evidence>
<dbReference type="HOGENOM" id="CLU_1271516_0_0_9"/>
<dbReference type="PATRIC" id="fig|213810.4.peg.6"/>
<organism evidence="1 2">
    <name type="scientific">Ruminococcus champanellensis (strain DSM 18848 / JCM 17042 / KCTC 15320 / 18P13)</name>
    <dbReference type="NCBI Taxonomy" id="213810"/>
    <lineage>
        <taxon>Bacteria</taxon>
        <taxon>Bacillati</taxon>
        <taxon>Bacillota</taxon>
        <taxon>Clostridia</taxon>
        <taxon>Eubacteriales</taxon>
        <taxon>Oscillospiraceae</taxon>
        <taxon>Ruminococcus</taxon>
    </lineage>
</organism>
<reference evidence="1" key="2">
    <citation type="submission" date="2010-03" db="EMBL/GenBank/DDBJ databases">
        <authorList>
            <person name="Pajon A."/>
        </authorList>
    </citation>
    <scope>NUCLEOTIDE SEQUENCE</scope>
    <source>
        <strain evidence="1">Type strain: 18P13</strain>
    </source>
</reference>
<dbReference type="AlphaFoldDB" id="D4L9V9"/>
<evidence type="ECO:0008006" key="3">
    <source>
        <dbReference type="Google" id="ProtNLM"/>
    </source>
</evidence>
<gene>
    <name evidence="1" type="ordered locus">RUM_01390</name>
</gene>
<sequence>MPRQLRKQKAYIVVFCEGESERAYMEFLKKKFSDVAAFKFNCSTNLFEEADSKFKKDKRFSDYTEETDEIWFFFDVETKDISKWDSRLEIIKRLRRLRKRPNIKVRLLMTSGCIEYWLMLHYEMFAPPVQTEAEKKEMLTRLVRKEPTYQKGDFVSTAKIAEHYPTAVINAKQAVSFLLQDGLPGLDDTDERNRWLCTNCLTFSTVYEAIDFLESLA</sequence>
<proteinExistence type="predicted"/>
<evidence type="ECO:0000313" key="2">
    <source>
        <dbReference type="Proteomes" id="UP000007054"/>
    </source>
</evidence>
<keyword evidence="2" id="KW-1185">Reference proteome</keyword>
<protein>
    <recommendedName>
        <fullName evidence="3">RloB-like protein</fullName>
    </recommendedName>
</protein>
<dbReference type="EMBL" id="FP929052">
    <property type="protein sequence ID" value="CBL16404.1"/>
    <property type="molecule type" value="Genomic_DNA"/>
</dbReference>
<dbReference type="KEGG" id="rch:RUM_01390"/>